<dbReference type="GO" id="GO:0000049">
    <property type="term" value="F:tRNA binding"/>
    <property type="evidence" value="ECO:0007669"/>
    <property type="project" value="UniProtKB-KW"/>
</dbReference>
<evidence type="ECO:0000256" key="4">
    <source>
        <dbReference type="ARBA" id="ARBA00022555"/>
    </source>
</evidence>
<gene>
    <name evidence="11 13" type="primary">rpl1</name>
    <name evidence="13" type="ORF">DNFNHJIP_00378</name>
</gene>
<dbReference type="Gene3D" id="3.30.190.20">
    <property type="match status" value="1"/>
</dbReference>
<evidence type="ECO:0000256" key="1">
    <source>
        <dbReference type="ARBA" id="ARBA00010531"/>
    </source>
</evidence>
<keyword evidence="6 11" id="KW-0810">Translation regulation</keyword>
<dbReference type="InterPro" id="IPR023673">
    <property type="entry name" value="Ribosomal_uL1_CS"/>
</dbReference>
<evidence type="ECO:0000256" key="6">
    <source>
        <dbReference type="ARBA" id="ARBA00022845"/>
    </source>
</evidence>
<evidence type="ECO:0000256" key="5">
    <source>
        <dbReference type="ARBA" id="ARBA00022730"/>
    </source>
</evidence>
<evidence type="ECO:0000256" key="12">
    <source>
        <dbReference type="RuleBase" id="RU000659"/>
    </source>
</evidence>
<evidence type="ECO:0000256" key="9">
    <source>
        <dbReference type="ARBA" id="ARBA00023274"/>
    </source>
</evidence>
<proteinExistence type="inferred from homology"/>
<keyword evidence="8 11" id="KW-0689">Ribosomal protein</keyword>
<dbReference type="PROSITE" id="PS01199">
    <property type="entry name" value="RIBOSOMAL_L1"/>
    <property type="match status" value="1"/>
</dbReference>
<evidence type="ECO:0000256" key="2">
    <source>
        <dbReference type="ARBA" id="ARBA00011838"/>
    </source>
</evidence>
<dbReference type="HAMAP" id="MF_01318_A">
    <property type="entry name" value="Ribosomal_uL1_A"/>
    <property type="match status" value="1"/>
</dbReference>
<keyword evidence="5 11" id="KW-0699">rRNA-binding</keyword>
<dbReference type="GO" id="GO:0003735">
    <property type="term" value="F:structural constituent of ribosome"/>
    <property type="evidence" value="ECO:0007669"/>
    <property type="project" value="InterPro"/>
</dbReference>
<comment type="subunit">
    <text evidence="2 11">Part of the 50S ribosomal subunit.</text>
</comment>
<dbReference type="CDD" id="cd00403">
    <property type="entry name" value="Ribosomal_L1"/>
    <property type="match status" value="1"/>
</dbReference>
<dbReference type="InterPro" id="IPR002143">
    <property type="entry name" value="Ribosomal_uL1"/>
</dbReference>
<dbReference type="PANTHER" id="PTHR36427">
    <property type="entry name" value="54S RIBOSOMAL PROTEIN L1, MITOCHONDRIAL"/>
    <property type="match status" value="1"/>
</dbReference>
<dbReference type="GO" id="GO:0015934">
    <property type="term" value="C:large ribosomal subunit"/>
    <property type="evidence" value="ECO:0007669"/>
    <property type="project" value="InterPro"/>
</dbReference>
<keyword evidence="7 11" id="KW-0694">RNA-binding</keyword>
<dbReference type="GO" id="GO:0019843">
    <property type="term" value="F:rRNA binding"/>
    <property type="evidence" value="ECO:0007669"/>
    <property type="project" value="UniProtKB-UniRule"/>
</dbReference>
<dbReference type="InterPro" id="IPR016095">
    <property type="entry name" value="Ribosomal_uL1_3-a/b-sand"/>
</dbReference>
<comment type="function">
    <text evidence="11">Binds directly to 23S rRNA. Probably involved in E site tRNA release.</text>
</comment>
<comment type="function">
    <text evidence="10">Probably involved in E site tRNA release. Binds directly to 23S rRNA.</text>
</comment>
<comment type="similarity">
    <text evidence="1 11 12">Belongs to the universal ribosomal protein uL1 family.</text>
</comment>
<sequence>MTSEQITEAVKKVLETSPQRGFEESVDLAINLRNLDLTKPQNRIDEEILLPHTKGKPVKIAVFAKGDVAEKAKAAGADYIFGETEIEALANEPPRARSLANEVNFFISETAYMPMIGKSLGRVLGPRGKMPEPLTSDKDIAQLINRARNSIKVRSKDRTTFHVSIGQRTMQPEKLAENVESVITRMEQKLERGAQNIRSVYIKTTMGPAVRVV</sequence>
<organism evidence="13 14">
    <name type="scientific">Candidatus Argoarchaeum ethanivorans</name>
    <dbReference type="NCBI Taxonomy" id="2608793"/>
    <lineage>
        <taxon>Archaea</taxon>
        <taxon>Methanobacteriati</taxon>
        <taxon>Methanobacteriota</taxon>
        <taxon>Stenosarchaea group</taxon>
        <taxon>Methanomicrobia</taxon>
        <taxon>Methanosarcinales</taxon>
        <taxon>Methanosarcinales incertae sedis</taxon>
        <taxon>GOM Arc I cluster</taxon>
        <taxon>Candidatus Argoarchaeum</taxon>
    </lineage>
</organism>
<dbReference type="Proteomes" id="UP000614580">
    <property type="component" value="Unassembled WGS sequence"/>
</dbReference>
<name>A0A812A2X9_9EURY</name>
<dbReference type="GO" id="GO:0006417">
    <property type="term" value="P:regulation of translation"/>
    <property type="evidence" value="ECO:0007669"/>
    <property type="project" value="UniProtKB-KW"/>
</dbReference>
<evidence type="ECO:0000256" key="3">
    <source>
        <dbReference type="ARBA" id="ARBA00022491"/>
    </source>
</evidence>
<evidence type="ECO:0000256" key="8">
    <source>
        <dbReference type="ARBA" id="ARBA00022980"/>
    </source>
</evidence>
<comment type="caution">
    <text evidence="13">The sequence shown here is derived from an EMBL/GenBank/DDBJ whole genome shotgun (WGS) entry which is preliminary data.</text>
</comment>
<dbReference type="InterPro" id="IPR023674">
    <property type="entry name" value="Ribosomal_uL1-like"/>
</dbReference>
<comment type="function">
    <text evidence="11">Protein L1 is also a translational repressor protein, it controls the translation of its operon by binding to its mRNA.</text>
</comment>
<accession>A0A812A2X9</accession>
<dbReference type="Gene3D" id="3.40.50.790">
    <property type="match status" value="1"/>
</dbReference>
<dbReference type="Pfam" id="PF00687">
    <property type="entry name" value="Ribosomal_L1"/>
    <property type="match status" value="1"/>
</dbReference>
<keyword evidence="3 11" id="KW-0678">Repressor</keyword>
<protein>
    <recommendedName>
        <fullName evidence="11">Large ribosomal subunit protein uL1</fullName>
    </recommendedName>
</protein>
<evidence type="ECO:0000313" key="13">
    <source>
        <dbReference type="EMBL" id="CAD7766973.1"/>
    </source>
</evidence>
<evidence type="ECO:0000313" key="14">
    <source>
        <dbReference type="Proteomes" id="UP000614580"/>
    </source>
</evidence>
<evidence type="ECO:0000256" key="7">
    <source>
        <dbReference type="ARBA" id="ARBA00022884"/>
    </source>
</evidence>
<dbReference type="AlphaFoldDB" id="A0A812A2X9"/>
<dbReference type="GO" id="GO:0006412">
    <property type="term" value="P:translation"/>
    <property type="evidence" value="ECO:0007669"/>
    <property type="project" value="UniProtKB-UniRule"/>
</dbReference>
<dbReference type="PIRSF" id="PIRSF002155">
    <property type="entry name" value="Ribosomal_L1"/>
    <property type="match status" value="1"/>
</dbReference>
<keyword evidence="9 11" id="KW-0687">Ribonucleoprotein</keyword>
<evidence type="ECO:0000256" key="11">
    <source>
        <dbReference type="HAMAP-Rule" id="MF_01318"/>
    </source>
</evidence>
<dbReference type="PANTHER" id="PTHR36427:SF3">
    <property type="entry name" value="LARGE RIBOSOMAL SUBUNIT PROTEIN UL1M"/>
    <property type="match status" value="1"/>
</dbReference>
<dbReference type="InterPro" id="IPR028364">
    <property type="entry name" value="Ribosomal_uL1/biogenesis"/>
</dbReference>
<evidence type="ECO:0000256" key="10">
    <source>
        <dbReference type="ARBA" id="ARBA00045545"/>
    </source>
</evidence>
<dbReference type="SUPFAM" id="SSF56808">
    <property type="entry name" value="Ribosomal protein L1"/>
    <property type="match status" value="1"/>
</dbReference>
<dbReference type="EMBL" id="CAJHZY010000035">
    <property type="protein sequence ID" value="CAD7766973.1"/>
    <property type="molecule type" value="Genomic_DNA"/>
</dbReference>
<keyword evidence="4 11" id="KW-0820">tRNA-binding</keyword>
<reference evidence="13" key="1">
    <citation type="submission" date="2020-12" db="EMBL/GenBank/DDBJ databases">
        <authorList>
            <person name="Hahn C.J."/>
            <person name="Laso-Perez R."/>
            <person name="Vulcano F."/>
            <person name="Vaziourakis K.-M."/>
            <person name="Stokke R."/>
            <person name="Steen I.H."/>
            <person name="Teske A."/>
            <person name="Boetius A."/>
            <person name="Liebeke M."/>
            <person name="Amann R."/>
            <person name="Knittel K."/>
        </authorList>
    </citation>
    <scope>NUCLEOTIDE SEQUENCE</scope>
    <source>
        <strain evidence="13">Gfbio:c6db26ca-90af-429b-aeed-0e3e8aed0b5e:GoM-Arc1_AMV-AAA_792_C10</strain>
    </source>
</reference>
<dbReference type="InterPro" id="IPR023669">
    <property type="entry name" value="Ribosomal_uL1_arc"/>
</dbReference>
<dbReference type="FunFam" id="3.40.50.790:FF:000005">
    <property type="entry name" value="50S ribosomal protein L1"/>
    <property type="match status" value="1"/>
</dbReference>
<dbReference type="NCBIfam" id="NF003244">
    <property type="entry name" value="PRK04203.1"/>
    <property type="match status" value="1"/>
</dbReference>